<reference evidence="5 6" key="1">
    <citation type="submission" date="2024-03" db="EMBL/GenBank/DDBJ databases">
        <title>Human intestinal bacterial collection.</title>
        <authorList>
            <person name="Pauvert C."/>
            <person name="Hitch T.C.A."/>
            <person name="Clavel T."/>
        </authorList>
    </citation>
    <scope>NUCLEOTIDE SEQUENCE [LARGE SCALE GENOMIC DNA]</scope>
    <source>
        <strain evidence="5 6">CLA-AA-H95</strain>
    </source>
</reference>
<dbReference type="PANTHER" id="PTHR42756:SF1">
    <property type="entry name" value="TRANSCRIPTIONAL REPRESSOR OF EMRAB OPERON"/>
    <property type="match status" value="1"/>
</dbReference>
<dbReference type="Proteomes" id="UP001446032">
    <property type="component" value="Unassembled WGS sequence"/>
</dbReference>
<evidence type="ECO:0000259" key="4">
    <source>
        <dbReference type="PROSITE" id="PS50995"/>
    </source>
</evidence>
<evidence type="ECO:0000256" key="3">
    <source>
        <dbReference type="ARBA" id="ARBA00023163"/>
    </source>
</evidence>
<keyword evidence="2" id="KW-0238">DNA-binding</keyword>
<feature type="domain" description="HTH marR-type" evidence="4">
    <location>
        <begin position="1"/>
        <end position="132"/>
    </location>
</feature>
<dbReference type="InterPro" id="IPR023187">
    <property type="entry name" value="Tscrpt_reg_MarR-type_CS"/>
</dbReference>
<dbReference type="InterPro" id="IPR036388">
    <property type="entry name" value="WH-like_DNA-bd_sf"/>
</dbReference>
<dbReference type="RefSeq" id="WP_227222012.1">
    <property type="nucleotide sequence ID" value="NZ_JBBMEI010000036.1"/>
</dbReference>
<dbReference type="PANTHER" id="PTHR42756">
    <property type="entry name" value="TRANSCRIPTIONAL REGULATOR, MARR"/>
    <property type="match status" value="1"/>
</dbReference>
<dbReference type="Pfam" id="PF12802">
    <property type="entry name" value="MarR_2"/>
    <property type="match status" value="1"/>
</dbReference>
<proteinExistence type="predicted"/>
<dbReference type="PRINTS" id="PR00598">
    <property type="entry name" value="HTHMARR"/>
</dbReference>
<evidence type="ECO:0000256" key="1">
    <source>
        <dbReference type="ARBA" id="ARBA00023015"/>
    </source>
</evidence>
<dbReference type="PROSITE" id="PS50995">
    <property type="entry name" value="HTH_MARR_2"/>
    <property type="match status" value="1"/>
</dbReference>
<accession>A0ABV1AQ37</accession>
<dbReference type="InterPro" id="IPR000835">
    <property type="entry name" value="HTH_MarR-typ"/>
</dbReference>
<sequence length="153" mass="17652">MSFLSMFMRIDRRFMGKCFGQMQELGIYPGQIPVLGLLAYKDGLSQREIAEHLRIKPPTVNVTVQRLEKAGFLFRKADEKDQRVSRIYLTEKGKQAKERGMKRVEENEKILLDGFSDAELCLLRRFLEQITANIDKIPGSSGKNDTKKARQQK</sequence>
<dbReference type="PROSITE" id="PS01117">
    <property type="entry name" value="HTH_MARR_1"/>
    <property type="match status" value="1"/>
</dbReference>
<dbReference type="InterPro" id="IPR036390">
    <property type="entry name" value="WH_DNA-bd_sf"/>
</dbReference>
<gene>
    <name evidence="5" type="ORF">WMO75_11855</name>
</gene>
<dbReference type="SUPFAM" id="SSF46785">
    <property type="entry name" value="Winged helix' DNA-binding domain"/>
    <property type="match status" value="1"/>
</dbReference>
<comment type="caution">
    <text evidence="5">The sequence shown here is derived from an EMBL/GenBank/DDBJ whole genome shotgun (WGS) entry which is preliminary data.</text>
</comment>
<organism evidence="5 6">
    <name type="scientific">Blautia intestinihominis</name>
    <dbReference type="NCBI Taxonomy" id="3133152"/>
    <lineage>
        <taxon>Bacteria</taxon>
        <taxon>Bacillati</taxon>
        <taxon>Bacillota</taxon>
        <taxon>Clostridia</taxon>
        <taxon>Lachnospirales</taxon>
        <taxon>Lachnospiraceae</taxon>
        <taxon>Blautia</taxon>
    </lineage>
</organism>
<evidence type="ECO:0000313" key="6">
    <source>
        <dbReference type="Proteomes" id="UP001446032"/>
    </source>
</evidence>
<dbReference type="SMART" id="SM00347">
    <property type="entry name" value="HTH_MARR"/>
    <property type="match status" value="1"/>
</dbReference>
<keyword evidence="6" id="KW-1185">Reference proteome</keyword>
<dbReference type="Gene3D" id="1.10.10.10">
    <property type="entry name" value="Winged helix-like DNA-binding domain superfamily/Winged helix DNA-binding domain"/>
    <property type="match status" value="1"/>
</dbReference>
<keyword evidence="1" id="KW-0805">Transcription regulation</keyword>
<evidence type="ECO:0000313" key="5">
    <source>
        <dbReference type="EMBL" id="MEQ2359009.1"/>
    </source>
</evidence>
<protein>
    <submittedName>
        <fullName evidence="5">MarR family transcriptional regulator</fullName>
    </submittedName>
</protein>
<name>A0ABV1AQ37_9FIRM</name>
<dbReference type="EMBL" id="JBBMEI010000036">
    <property type="protein sequence ID" value="MEQ2359009.1"/>
    <property type="molecule type" value="Genomic_DNA"/>
</dbReference>
<keyword evidence="3" id="KW-0804">Transcription</keyword>
<evidence type="ECO:0000256" key="2">
    <source>
        <dbReference type="ARBA" id="ARBA00023125"/>
    </source>
</evidence>